<dbReference type="Gene3D" id="3.60.10.10">
    <property type="entry name" value="Endonuclease/exonuclease/phosphatase"/>
    <property type="match status" value="1"/>
</dbReference>
<sequence>MFYRFVLVLVVFLSFFLFFSPVSGDPEQGSFVYSRDQLLALRPAAVLPADRLDIPSELRKKRRGCRAGKERRRPRRRRYRPSLPSVIIGNVRSLPNKMDELTSLTWSQREYRQCSIMMLTESWLTPLTPDTSVTLPGFQMLRADRTRESGKRKGGGLAVFVNDRWCNPGHITVKEQLCSRDIELLAVSMRPYYLPREFSHVIAITAYVPPSANADAACDSLHSVVSRLQTQSPRALLIISGDFNHASLDSTLPTFTQYVTCPTRDNKTLDLLYANAEEAYSSSPLPPLGRSDHNLVHLVPVYEPLVRREPPATRTVQRWSEESEEALKDCFESTVWEVICDDHGEDIDSLTTCITDYINFCVDNTVPTRTVRCFSNNKPWITSEIKAVLKQKRRAFKSRDKEELKRVQRELRGLIRNGKDSYRQKMENQLQQNNVGEVWRGLRTISGHKHQNSLPGRDVRWANELNHFFNRFDSAMRQSPTSAADSPTPTAAVPPLTPQTLHTSSIHPAHSSPPPTTASNTHSTQGSSLSLSTTQVRRELRRIKAKKAAGPDGISSRVVRSCADQLCGVMEHLFNLSLRLGRVPQLWKTSCVVPVPKTSRPKDLNSYRPVALTSHLMKTLERLVLAQLRRLVSSSLDPLQFAYQPGIGADDAIIHLLHRSLAHLETAGSTVRIMFFDFSSAFNTILPSILKDKLENSGVDHHLTTWILDYLTDRPQYVRTQGCVSDRVVCSTGAPQGTVLAPFLFTIYTADFSHNSTQCFLQKFSDDSAIVGLITDGDDKEYRGLTQDFVDWCQLNYLQINASKTKELVVDFRRHKHPPLQPLNIQGMDIEAVDSYRYLGVHLNNKLDWTHNSDALYRKGQSRLYLLRRLRSFGVEGPLLKTFYDSVVASAIFYGVVCWGGSISAGDRKRLNRLIRRASSVLGCPLDPVEVVSDRRMVAKLSSLLDNISHPMHETVKALSSSFSGRLRHPRCGTERFRRSFLPTAVRLYNKDFCS</sequence>
<dbReference type="Proteomes" id="UP000005207">
    <property type="component" value="Linkage group LG7"/>
</dbReference>
<evidence type="ECO:0000256" key="2">
    <source>
        <dbReference type="SAM" id="SignalP"/>
    </source>
</evidence>
<evidence type="ECO:0000313" key="4">
    <source>
        <dbReference type="Ensembl" id="ENSONIP00000044396.1"/>
    </source>
</evidence>
<organism evidence="4 5">
    <name type="scientific">Oreochromis niloticus</name>
    <name type="common">Nile tilapia</name>
    <name type="synonym">Tilapia nilotica</name>
    <dbReference type="NCBI Taxonomy" id="8128"/>
    <lineage>
        <taxon>Eukaryota</taxon>
        <taxon>Metazoa</taxon>
        <taxon>Chordata</taxon>
        <taxon>Craniata</taxon>
        <taxon>Vertebrata</taxon>
        <taxon>Euteleostomi</taxon>
        <taxon>Actinopterygii</taxon>
        <taxon>Neopterygii</taxon>
        <taxon>Teleostei</taxon>
        <taxon>Neoteleostei</taxon>
        <taxon>Acanthomorphata</taxon>
        <taxon>Ovalentaria</taxon>
        <taxon>Cichlomorphae</taxon>
        <taxon>Cichliformes</taxon>
        <taxon>Cichlidae</taxon>
        <taxon>African cichlids</taxon>
        <taxon>Pseudocrenilabrinae</taxon>
        <taxon>Oreochromini</taxon>
        <taxon>Oreochromis</taxon>
    </lineage>
</organism>
<evidence type="ECO:0000313" key="5">
    <source>
        <dbReference type="Proteomes" id="UP000005207"/>
    </source>
</evidence>
<feature type="chain" id="PRO_5025544659" description="Reverse transcriptase domain-containing protein" evidence="2">
    <location>
        <begin position="25"/>
        <end position="995"/>
    </location>
</feature>
<keyword evidence="5" id="KW-1185">Reference proteome</keyword>
<reference evidence="4" key="2">
    <citation type="submission" date="2025-08" db="UniProtKB">
        <authorList>
            <consortium name="Ensembl"/>
        </authorList>
    </citation>
    <scope>IDENTIFICATION</scope>
</reference>
<accession>A0A669CBX8</accession>
<dbReference type="GO" id="GO:0008168">
    <property type="term" value="F:methyltransferase activity"/>
    <property type="evidence" value="ECO:0007669"/>
    <property type="project" value="InterPro"/>
</dbReference>
<evidence type="ECO:0000256" key="1">
    <source>
        <dbReference type="SAM" id="MobiDB-lite"/>
    </source>
</evidence>
<dbReference type="AlphaFoldDB" id="A0A669CBX8"/>
<dbReference type="Pfam" id="PF09004">
    <property type="entry name" value="ALKBH8_N"/>
    <property type="match status" value="1"/>
</dbReference>
<dbReference type="InterPro" id="IPR000477">
    <property type="entry name" value="RT_dom"/>
</dbReference>
<dbReference type="GeneTree" id="ENSGT01120000271821"/>
<name>A0A669CBX8_ORENI</name>
<dbReference type="PROSITE" id="PS50878">
    <property type="entry name" value="RT_POL"/>
    <property type="match status" value="1"/>
</dbReference>
<feature type="region of interest" description="Disordered" evidence="1">
    <location>
        <begin position="476"/>
        <end position="537"/>
    </location>
</feature>
<dbReference type="SUPFAM" id="SSF56219">
    <property type="entry name" value="DNase I-like"/>
    <property type="match status" value="1"/>
</dbReference>
<feature type="compositionally biased region" description="Low complexity" evidence="1">
    <location>
        <begin position="479"/>
        <end position="510"/>
    </location>
</feature>
<feature type="domain" description="Reverse transcriptase" evidence="3">
    <location>
        <begin position="576"/>
        <end position="843"/>
    </location>
</feature>
<feature type="compositionally biased region" description="Low complexity" evidence="1">
    <location>
        <begin position="517"/>
        <end position="535"/>
    </location>
</feature>
<evidence type="ECO:0000259" key="3">
    <source>
        <dbReference type="PROSITE" id="PS50878"/>
    </source>
</evidence>
<dbReference type="Ensembl" id="ENSONIT00000069391.1">
    <property type="protein sequence ID" value="ENSONIP00000044396.1"/>
    <property type="gene ID" value="ENSONIG00000041230.1"/>
</dbReference>
<dbReference type="GO" id="GO:0016706">
    <property type="term" value="F:2-oxoglutarate-dependent dioxygenase activity"/>
    <property type="evidence" value="ECO:0007669"/>
    <property type="project" value="InterPro"/>
</dbReference>
<dbReference type="InterPro" id="IPR036691">
    <property type="entry name" value="Endo/exonu/phosph_ase_sf"/>
</dbReference>
<dbReference type="InterPro" id="IPR015095">
    <property type="entry name" value="AlkB_hom8_N"/>
</dbReference>
<proteinExistence type="predicted"/>
<feature type="signal peptide" evidence="2">
    <location>
        <begin position="1"/>
        <end position="24"/>
    </location>
</feature>
<dbReference type="Pfam" id="PF00078">
    <property type="entry name" value="RVT_1"/>
    <property type="match status" value="1"/>
</dbReference>
<dbReference type="InParanoid" id="A0A669CBX8"/>
<keyword evidence="2" id="KW-0732">Signal</keyword>
<dbReference type="PANTHER" id="PTHR47510">
    <property type="entry name" value="REVERSE TRANSCRIPTASE DOMAIN-CONTAINING PROTEIN"/>
    <property type="match status" value="1"/>
</dbReference>
<reference evidence="5" key="1">
    <citation type="submission" date="2012-01" db="EMBL/GenBank/DDBJ databases">
        <title>The Genome Sequence of Oreochromis niloticus (Nile Tilapia).</title>
        <authorList>
            <consortium name="Broad Institute Genome Assembly Team"/>
            <consortium name="Broad Institute Sequencing Platform"/>
            <person name="Di Palma F."/>
            <person name="Johnson J."/>
            <person name="Lander E.S."/>
            <person name="Lindblad-Toh K."/>
        </authorList>
    </citation>
    <scope>NUCLEOTIDE SEQUENCE [LARGE SCALE GENOMIC DNA]</scope>
</reference>
<reference evidence="4" key="3">
    <citation type="submission" date="2025-09" db="UniProtKB">
        <authorList>
            <consortium name="Ensembl"/>
        </authorList>
    </citation>
    <scope>IDENTIFICATION</scope>
</reference>
<protein>
    <recommendedName>
        <fullName evidence="3">Reverse transcriptase domain-containing protein</fullName>
    </recommendedName>
</protein>
<dbReference type="CDD" id="cd01650">
    <property type="entry name" value="RT_nLTR_like"/>
    <property type="match status" value="1"/>
</dbReference>
<dbReference type="PANTHER" id="PTHR47510:SF3">
    <property type="entry name" value="ENDO_EXONUCLEASE_PHOSPHATASE DOMAIN-CONTAINING PROTEIN"/>
    <property type="match status" value="1"/>
</dbReference>